<proteinExistence type="predicted"/>
<name>A0A0F9WLC8_9ZZZZ</name>
<dbReference type="AlphaFoldDB" id="A0A0F9WLC8"/>
<organism evidence="1">
    <name type="scientific">marine sediment metagenome</name>
    <dbReference type="NCBI Taxonomy" id="412755"/>
    <lineage>
        <taxon>unclassified sequences</taxon>
        <taxon>metagenomes</taxon>
        <taxon>ecological metagenomes</taxon>
    </lineage>
</organism>
<comment type="caution">
    <text evidence="1">The sequence shown here is derived from an EMBL/GenBank/DDBJ whole genome shotgun (WGS) entry which is preliminary data.</text>
</comment>
<accession>A0A0F9WLC8</accession>
<gene>
    <name evidence="1" type="ORF">LCGC14_0263850</name>
</gene>
<protein>
    <submittedName>
        <fullName evidence="1">Uncharacterized protein</fullName>
    </submittedName>
</protein>
<evidence type="ECO:0000313" key="1">
    <source>
        <dbReference type="EMBL" id="KKN86826.1"/>
    </source>
</evidence>
<reference evidence="1" key="1">
    <citation type="journal article" date="2015" name="Nature">
        <title>Complex archaea that bridge the gap between prokaryotes and eukaryotes.</title>
        <authorList>
            <person name="Spang A."/>
            <person name="Saw J.H."/>
            <person name="Jorgensen S.L."/>
            <person name="Zaremba-Niedzwiedzka K."/>
            <person name="Martijn J."/>
            <person name="Lind A.E."/>
            <person name="van Eijk R."/>
            <person name="Schleper C."/>
            <person name="Guy L."/>
            <person name="Ettema T.J."/>
        </authorList>
    </citation>
    <scope>NUCLEOTIDE SEQUENCE</scope>
</reference>
<dbReference type="EMBL" id="LAZR01000143">
    <property type="protein sequence ID" value="KKN86826.1"/>
    <property type="molecule type" value="Genomic_DNA"/>
</dbReference>
<sequence>MASPLRNARIRVNPYAPITDGPGGDATKELILRLKVSRIQKDITDGASVVNVAGFSALPLDFSIIRFIITLDGVVQDDKNHTAHPLTDGVEHDPDIVDIEEACITWNNGAPDNLPLLDIEHDGDGFRTYKGLFMGFEFTKRASVSEISYRIQFAVIWDAKDSPGLREWS</sequence>